<proteinExistence type="predicted"/>
<evidence type="ECO:0000256" key="1">
    <source>
        <dbReference type="ARBA" id="ARBA00022723"/>
    </source>
</evidence>
<gene>
    <name evidence="3" type="primary">Nrdc_1</name>
    <name evidence="3" type="ORF">PENPIL_R10076</name>
</gene>
<keyword evidence="4" id="KW-1185">Reference proteome</keyword>
<accession>A0A851N6P2</accession>
<feature type="domain" description="Peptidase M16 middle/third" evidence="2">
    <location>
        <begin position="1"/>
        <end position="128"/>
    </location>
</feature>
<evidence type="ECO:0000259" key="2">
    <source>
        <dbReference type="Pfam" id="PF16187"/>
    </source>
</evidence>
<dbReference type="EMBL" id="WBMW01000023">
    <property type="protein sequence ID" value="NXC37623.1"/>
    <property type="molecule type" value="Genomic_DNA"/>
</dbReference>
<feature type="non-terminal residue" evidence="3">
    <location>
        <position position="1"/>
    </location>
</feature>
<dbReference type="PANTHER" id="PTHR43690:SF18">
    <property type="entry name" value="INSULIN-DEGRADING ENZYME-RELATED"/>
    <property type="match status" value="1"/>
</dbReference>
<name>A0A851N6P2_9GALL</name>
<feature type="non-terminal residue" evidence="3">
    <location>
        <position position="161"/>
    </location>
</feature>
<sequence>VSFHLISPQVQRSAESVVLLDAFVSVLCLNLSEPAYGADIAQLEYQLEAGEHGLLIRVKGFSHKLHLLFKLIVDHLSDFSFTPVVFEIIKEELKKTYFNMLIKSEALSNDLHRVILEYGKWPMIDKYQRLMKGISVESLLSFVQAFKSQLFVEGLAEGNVT</sequence>
<reference evidence="3" key="1">
    <citation type="submission" date="2019-09" db="EMBL/GenBank/DDBJ databases">
        <title>Bird 10,000 Genomes (B10K) Project - Family phase.</title>
        <authorList>
            <person name="Zhang G."/>
        </authorList>
    </citation>
    <scope>NUCLEOTIDE SEQUENCE</scope>
    <source>
        <strain evidence="3">B10K-DU-001-08</strain>
        <tissue evidence="3">Muscle</tissue>
    </source>
</reference>
<evidence type="ECO:0000313" key="3">
    <source>
        <dbReference type="EMBL" id="NXC37623.1"/>
    </source>
</evidence>
<dbReference type="Proteomes" id="UP000613066">
    <property type="component" value="Unassembled WGS sequence"/>
</dbReference>
<dbReference type="InterPro" id="IPR011249">
    <property type="entry name" value="Metalloenz_LuxS/M16"/>
</dbReference>
<evidence type="ECO:0000313" key="4">
    <source>
        <dbReference type="Proteomes" id="UP000613066"/>
    </source>
</evidence>
<dbReference type="SUPFAM" id="SSF63411">
    <property type="entry name" value="LuxS/MPP-like metallohydrolase"/>
    <property type="match status" value="1"/>
</dbReference>
<dbReference type="Gene3D" id="3.30.830.10">
    <property type="entry name" value="Metalloenzyme, LuxS/M16 peptidase-like"/>
    <property type="match status" value="1"/>
</dbReference>
<dbReference type="InterPro" id="IPR050626">
    <property type="entry name" value="Peptidase_M16"/>
</dbReference>
<organism evidence="3 4">
    <name type="scientific">Penelope pileata</name>
    <dbReference type="NCBI Taxonomy" id="1118817"/>
    <lineage>
        <taxon>Eukaryota</taxon>
        <taxon>Metazoa</taxon>
        <taxon>Chordata</taxon>
        <taxon>Craniata</taxon>
        <taxon>Vertebrata</taxon>
        <taxon>Euteleostomi</taxon>
        <taxon>Archelosauria</taxon>
        <taxon>Archosauria</taxon>
        <taxon>Dinosauria</taxon>
        <taxon>Saurischia</taxon>
        <taxon>Theropoda</taxon>
        <taxon>Coelurosauria</taxon>
        <taxon>Aves</taxon>
        <taxon>Neognathae</taxon>
        <taxon>Galloanserae</taxon>
        <taxon>Galliformes</taxon>
        <taxon>Cracidae</taxon>
        <taxon>Penelope</taxon>
    </lineage>
</organism>
<protein>
    <submittedName>
        <fullName evidence="3">NRDC protein</fullName>
    </submittedName>
</protein>
<keyword evidence="1" id="KW-0479">Metal-binding</keyword>
<dbReference type="GO" id="GO:0046872">
    <property type="term" value="F:metal ion binding"/>
    <property type="evidence" value="ECO:0007669"/>
    <property type="project" value="UniProtKB-KW"/>
</dbReference>
<dbReference type="PANTHER" id="PTHR43690">
    <property type="entry name" value="NARDILYSIN"/>
    <property type="match status" value="1"/>
</dbReference>
<dbReference type="Pfam" id="PF16187">
    <property type="entry name" value="Peptidase_M16_M"/>
    <property type="match status" value="1"/>
</dbReference>
<dbReference type="InterPro" id="IPR032632">
    <property type="entry name" value="Peptidase_M16_M"/>
</dbReference>
<dbReference type="AlphaFoldDB" id="A0A851N6P2"/>
<dbReference type="OrthoDB" id="4953at2759"/>
<comment type="caution">
    <text evidence="3">The sequence shown here is derived from an EMBL/GenBank/DDBJ whole genome shotgun (WGS) entry which is preliminary data.</text>
</comment>